<dbReference type="AlphaFoldDB" id="A0A066RHV4"/>
<reference evidence="1 2" key="1">
    <citation type="submission" date="2014-04" db="EMBL/GenBank/DDBJ databases">
        <title>Draft genome sequence of Photobacterium halotolerans S2753: a solonamide, ngercheumicin and holomycin producer.</title>
        <authorList>
            <person name="Machado H.R."/>
            <person name="Gram L."/>
        </authorList>
    </citation>
    <scope>NUCLEOTIDE SEQUENCE [LARGE SCALE GENOMIC DNA]</scope>
    <source>
        <strain evidence="1 2">S2753</strain>
    </source>
</reference>
<comment type="caution">
    <text evidence="1">The sequence shown here is derived from an EMBL/GenBank/DDBJ whole genome shotgun (WGS) entry which is preliminary data.</text>
</comment>
<keyword evidence="2" id="KW-1185">Reference proteome</keyword>
<dbReference type="Proteomes" id="UP000027192">
    <property type="component" value="Unassembled WGS sequence"/>
</dbReference>
<protein>
    <submittedName>
        <fullName evidence="1">Uncharacterized protein</fullName>
    </submittedName>
</protein>
<accession>A0A066RHV4</accession>
<dbReference type="EMBL" id="JMIB01000038">
    <property type="protein sequence ID" value="KDM90035.1"/>
    <property type="molecule type" value="Genomic_DNA"/>
</dbReference>
<gene>
    <name evidence="1" type="ORF">EA58_19025</name>
</gene>
<evidence type="ECO:0000313" key="2">
    <source>
        <dbReference type="Proteomes" id="UP000027192"/>
    </source>
</evidence>
<evidence type="ECO:0000313" key="1">
    <source>
        <dbReference type="EMBL" id="KDM90035.1"/>
    </source>
</evidence>
<organism evidence="1 2">
    <name type="scientific">Photobacterium galatheae</name>
    <dbReference type="NCBI Taxonomy" id="1654360"/>
    <lineage>
        <taxon>Bacteria</taxon>
        <taxon>Pseudomonadati</taxon>
        <taxon>Pseudomonadota</taxon>
        <taxon>Gammaproteobacteria</taxon>
        <taxon>Vibrionales</taxon>
        <taxon>Vibrionaceae</taxon>
        <taxon>Photobacterium</taxon>
    </lineage>
</organism>
<sequence>MVITSESISFDGKPLRFEAPLKDWILVLGDNYIQGERDSVGAFDAWRFIYPELGIDLEVQGNNKAPKFDWVNGQVGTVQDPMNRYLVDVRIRLNPKNQIDPPRISEEKYKNHPYNTMFADYAINFYGAIVDRNIQKEQVLKYGSGTQMDQHFNLVGASASETHDASIAFHHFWGQKPELAVMLTVYPTLTLKHENEVKYFGQIVSR</sequence>
<name>A0A066RHV4_9GAMM</name>
<proteinExistence type="predicted"/>
<dbReference type="STRING" id="1654360.EA58_19025"/>